<dbReference type="GO" id="GO:0004385">
    <property type="term" value="F:GMP kinase activity"/>
    <property type="evidence" value="ECO:0007669"/>
    <property type="project" value="TreeGrafter"/>
</dbReference>
<dbReference type="GO" id="GO:0005829">
    <property type="term" value="C:cytosol"/>
    <property type="evidence" value="ECO:0007669"/>
    <property type="project" value="TreeGrafter"/>
</dbReference>
<dbReference type="InterPro" id="IPR008144">
    <property type="entry name" value="Guanylate_kin-like_dom"/>
</dbReference>
<proteinExistence type="inferred from homology"/>
<dbReference type="VEuPathDB" id="TriTrypDB:TcIL3000_0_06640"/>
<dbReference type="EMBL" id="CAEQ01001996">
    <property type="protein sequence ID" value="CCD15646.1"/>
    <property type="molecule type" value="Genomic_DNA"/>
</dbReference>
<dbReference type="InterPro" id="IPR008145">
    <property type="entry name" value="GK/Ca_channel_bsu"/>
</dbReference>
<dbReference type="PANTHER" id="PTHR23117:SF13">
    <property type="entry name" value="GUANYLATE KINASE"/>
    <property type="match status" value="1"/>
</dbReference>
<evidence type="ECO:0000313" key="6">
    <source>
        <dbReference type="Proteomes" id="UP000000702"/>
    </source>
</evidence>
<dbReference type="FunFam" id="3.40.50.300:FF:004794">
    <property type="entry name" value="Guanylate kinase, putative"/>
    <property type="match status" value="1"/>
</dbReference>
<dbReference type="InterPro" id="IPR027417">
    <property type="entry name" value="P-loop_NTPase"/>
</dbReference>
<name>F9WED9_TRYCI</name>
<dbReference type="InterPro" id="IPR020590">
    <property type="entry name" value="Guanylate_kinase_CS"/>
</dbReference>
<evidence type="ECO:0000256" key="2">
    <source>
        <dbReference type="ARBA" id="ARBA00022679"/>
    </source>
</evidence>
<comment type="similarity">
    <text evidence="1">Belongs to the guanylate kinase family.</text>
</comment>
<dbReference type="PROSITE" id="PS50052">
    <property type="entry name" value="GUANYLATE_KINASE_2"/>
    <property type="match status" value="1"/>
</dbReference>
<feature type="domain" description="Guanylate kinase-like" evidence="4">
    <location>
        <begin position="8"/>
        <end position="242"/>
    </location>
</feature>
<sequence length="252" mass="28853">MDSRKDLSHIIIFVGPSGSGKSTLIENMMRIWPDCFAFNVSHTTRRPRKGEIDGKHYHFVSKRKFVEMLREGMFVEYNRSFAETRENVGWCQKSCTNGDGVDNDDDNTVYYGTSKMSLNEIFSKNKIVVMDTDIKGAVNMQKYCDQVNNGSEMGSLGTAGPCGKVTQRYLRLHIIFVKCPTAQMVEERLRSRGTETTTSLQRRLLFNRQCIEWYNANHGFFSITLLNDNLQSCMADLTTYVQREVLSTPSKM</sequence>
<reference evidence="5 6" key="2">
    <citation type="journal article" date="2012" name="Proc. Natl. Acad. Sci. U.S.A.">
        <title>Antigenic diversity is generated by distinct evolutionary mechanisms in African trypanosome species.</title>
        <authorList>
            <person name="Jackson A.P."/>
            <person name="Berry A."/>
            <person name="Aslett M."/>
            <person name="Allison H.C."/>
            <person name="Burton P."/>
            <person name="Vavrova-Anderson J."/>
            <person name="Brown R."/>
            <person name="Browne H."/>
            <person name="Corton N."/>
            <person name="Hauser H."/>
            <person name="Gamble J."/>
            <person name="Gilderthorp R."/>
            <person name="Marcello L."/>
            <person name="McQuillan J."/>
            <person name="Otto T.D."/>
            <person name="Quail M.A."/>
            <person name="Sanders M.J."/>
            <person name="van Tonder A."/>
            <person name="Ginger M.L."/>
            <person name="Field M.C."/>
            <person name="Barry J.D."/>
            <person name="Hertz-Fowler C."/>
            <person name="Berriman M."/>
        </authorList>
    </citation>
    <scope>NUCLEOTIDE SEQUENCE [LARGE SCALE GENOMIC DNA]</scope>
    <source>
        <strain evidence="5 6">IL3000</strain>
    </source>
</reference>
<dbReference type="Proteomes" id="UP000000702">
    <property type="component" value="Unassembled WGS sequence"/>
</dbReference>
<dbReference type="CDD" id="cd00071">
    <property type="entry name" value="GMPK"/>
    <property type="match status" value="1"/>
</dbReference>
<keyword evidence="6" id="KW-1185">Reference proteome</keyword>
<dbReference type="SUPFAM" id="SSF52540">
    <property type="entry name" value="P-loop containing nucleoside triphosphate hydrolases"/>
    <property type="match status" value="1"/>
</dbReference>
<organism evidence="5 6">
    <name type="scientific">Trypanosoma congolense (strain IL3000)</name>
    <dbReference type="NCBI Taxonomy" id="1068625"/>
    <lineage>
        <taxon>Eukaryota</taxon>
        <taxon>Discoba</taxon>
        <taxon>Euglenozoa</taxon>
        <taxon>Kinetoplastea</taxon>
        <taxon>Metakinetoplastina</taxon>
        <taxon>Trypanosomatida</taxon>
        <taxon>Trypanosomatidae</taxon>
        <taxon>Trypanosoma</taxon>
        <taxon>Nannomonas</taxon>
    </lineage>
</organism>
<dbReference type="PROSITE" id="PS00856">
    <property type="entry name" value="GUANYLATE_KINASE_1"/>
    <property type="match status" value="1"/>
</dbReference>
<evidence type="ECO:0000256" key="3">
    <source>
        <dbReference type="ARBA" id="ARBA00022777"/>
    </source>
</evidence>
<dbReference type="SMART" id="SM00072">
    <property type="entry name" value="GuKc"/>
    <property type="match status" value="1"/>
</dbReference>
<gene>
    <name evidence="5" type="ORF">TCIL3000_0_06640</name>
</gene>
<evidence type="ECO:0000313" key="5">
    <source>
        <dbReference type="EMBL" id="CCD15646.1"/>
    </source>
</evidence>
<dbReference type="Pfam" id="PF00625">
    <property type="entry name" value="Guanylate_kin"/>
    <property type="match status" value="2"/>
</dbReference>
<dbReference type="OMA" id="RCMIIFI"/>
<reference evidence="6" key="1">
    <citation type="submission" date="2011-07" db="EMBL/GenBank/DDBJ databases">
        <title>Divergent evolution of antigenic variation in African trypanosomes.</title>
        <authorList>
            <person name="Jackson A.P."/>
            <person name="Berry A."/>
            <person name="Allison H.C."/>
            <person name="Burton P."/>
            <person name="Anderson J."/>
            <person name="Aslett M."/>
            <person name="Brown R."/>
            <person name="Corton N."/>
            <person name="Harris D."/>
            <person name="Hauser H."/>
            <person name="Gamble J."/>
            <person name="Gilderthorp R."/>
            <person name="McQuillan J."/>
            <person name="Quail M.A."/>
            <person name="Sanders M."/>
            <person name="Van Tonder A."/>
            <person name="Ginger M.L."/>
            <person name="Donelson J.E."/>
            <person name="Field M.C."/>
            <person name="Barry J.D."/>
            <person name="Berriman M."/>
            <person name="Hertz-Fowler C."/>
        </authorList>
    </citation>
    <scope>NUCLEOTIDE SEQUENCE [LARGE SCALE GENOMIC DNA]</scope>
    <source>
        <strain evidence="6">IL3000</strain>
    </source>
</reference>
<comment type="caution">
    <text evidence="5">The sequence shown here is derived from an EMBL/GenBank/DDBJ whole genome shotgun (WGS) entry which is preliminary data.</text>
</comment>
<keyword evidence="3" id="KW-0418">Kinase</keyword>
<accession>F9WED9</accession>
<dbReference type="Gene3D" id="3.40.50.300">
    <property type="entry name" value="P-loop containing nucleotide triphosphate hydrolases"/>
    <property type="match status" value="1"/>
</dbReference>
<evidence type="ECO:0000259" key="4">
    <source>
        <dbReference type="PROSITE" id="PS50052"/>
    </source>
</evidence>
<protein>
    <submittedName>
        <fullName evidence="5">WGS project CAEQ00000000 data, annotated contig 252</fullName>
    </submittedName>
</protein>
<evidence type="ECO:0000256" key="1">
    <source>
        <dbReference type="ARBA" id="ARBA00005790"/>
    </source>
</evidence>
<keyword evidence="2" id="KW-0808">Transferase</keyword>
<dbReference type="PANTHER" id="PTHR23117">
    <property type="entry name" value="GUANYLATE KINASE-RELATED"/>
    <property type="match status" value="1"/>
</dbReference>
<dbReference type="AlphaFoldDB" id="F9WED9"/>